<gene>
    <name evidence="1" type="ORF">PQR00_34510</name>
</gene>
<name>A0ABW9CAW0_9BURK</name>
<evidence type="ECO:0000313" key="2">
    <source>
        <dbReference type="Proteomes" id="UP001629288"/>
    </source>
</evidence>
<dbReference type="RefSeq" id="WP_408131951.1">
    <property type="nucleotide sequence ID" value="NZ_JAQQDD010000055.1"/>
</dbReference>
<reference evidence="1 2" key="1">
    <citation type="journal article" date="2024" name="Chem. Sci.">
        <title>Discovery of megapolipeptins by genome mining of a Burkholderiales bacteria collection.</title>
        <authorList>
            <person name="Paulo B.S."/>
            <person name="Recchia M.J.J."/>
            <person name="Lee S."/>
            <person name="Fergusson C.H."/>
            <person name="Romanowski S.B."/>
            <person name="Hernandez A."/>
            <person name="Krull N."/>
            <person name="Liu D.Y."/>
            <person name="Cavanagh H."/>
            <person name="Bos A."/>
            <person name="Gray C.A."/>
            <person name="Murphy B.T."/>
            <person name="Linington R.G."/>
            <person name="Eustaquio A.S."/>
        </authorList>
    </citation>
    <scope>NUCLEOTIDE SEQUENCE [LARGE SCALE GENOMIC DNA]</scope>
    <source>
        <strain evidence="1 2">RL17-379-BIB-C</strain>
    </source>
</reference>
<organism evidence="1 2">
    <name type="scientific">Paraburkholderia strydomiana</name>
    <dbReference type="NCBI Taxonomy" id="1245417"/>
    <lineage>
        <taxon>Bacteria</taxon>
        <taxon>Pseudomonadati</taxon>
        <taxon>Pseudomonadota</taxon>
        <taxon>Betaproteobacteria</taxon>
        <taxon>Burkholderiales</taxon>
        <taxon>Burkholderiaceae</taxon>
        <taxon>Paraburkholderia</taxon>
    </lineage>
</organism>
<comment type="caution">
    <text evidence="1">The sequence shown here is derived from an EMBL/GenBank/DDBJ whole genome shotgun (WGS) entry which is preliminary data.</text>
</comment>
<evidence type="ECO:0000313" key="1">
    <source>
        <dbReference type="EMBL" id="MFM0448693.1"/>
    </source>
</evidence>
<dbReference type="EMBL" id="JAQQDH010000039">
    <property type="protein sequence ID" value="MFM0448693.1"/>
    <property type="molecule type" value="Genomic_DNA"/>
</dbReference>
<keyword evidence="2" id="KW-1185">Reference proteome</keyword>
<proteinExistence type="predicted"/>
<sequence>MMNFTQQQTEKAIKARGGKVVSFDKDVSPVAFSRAMDRAQRQLARMHRYGSRRVKVAVRRNGGLSPVDAVAAVRAALQLCV</sequence>
<dbReference type="Proteomes" id="UP001629288">
    <property type="component" value="Unassembled WGS sequence"/>
</dbReference>
<accession>A0ABW9CAW0</accession>
<protein>
    <submittedName>
        <fullName evidence="1">Uncharacterized protein</fullName>
    </submittedName>
</protein>